<dbReference type="EMBL" id="SZYD01000012">
    <property type="protein sequence ID" value="KAD4585599.1"/>
    <property type="molecule type" value="Genomic_DNA"/>
</dbReference>
<dbReference type="OrthoDB" id="1911931at2759"/>
<dbReference type="PANTHER" id="PTHR34466">
    <property type="entry name" value="OS11G0129800 PROTEIN"/>
    <property type="match status" value="1"/>
</dbReference>
<feature type="region of interest" description="Disordered" evidence="1">
    <location>
        <begin position="379"/>
        <end position="401"/>
    </location>
</feature>
<feature type="compositionally biased region" description="Polar residues" evidence="1">
    <location>
        <begin position="1"/>
        <end position="18"/>
    </location>
</feature>
<feature type="compositionally biased region" description="Polar residues" evidence="1">
    <location>
        <begin position="129"/>
        <end position="142"/>
    </location>
</feature>
<accession>A0A5N6NDR9</accession>
<protein>
    <submittedName>
        <fullName evidence="2">Uncharacterized protein</fullName>
    </submittedName>
</protein>
<proteinExistence type="predicted"/>
<feature type="compositionally biased region" description="Polar residues" evidence="1">
    <location>
        <begin position="199"/>
        <end position="226"/>
    </location>
</feature>
<feature type="region of interest" description="Disordered" evidence="1">
    <location>
        <begin position="504"/>
        <end position="525"/>
    </location>
</feature>
<evidence type="ECO:0000313" key="3">
    <source>
        <dbReference type="Proteomes" id="UP000326396"/>
    </source>
</evidence>
<evidence type="ECO:0000313" key="2">
    <source>
        <dbReference type="EMBL" id="KAD4585599.1"/>
    </source>
</evidence>
<comment type="caution">
    <text evidence="2">The sequence shown here is derived from an EMBL/GenBank/DDBJ whole genome shotgun (WGS) entry which is preliminary data.</text>
</comment>
<dbReference type="Proteomes" id="UP000326396">
    <property type="component" value="Linkage Group LG2"/>
</dbReference>
<organism evidence="2 3">
    <name type="scientific">Mikania micrantha</name>
    <name type="common">bitter vine</name>
    <dbReference type="NCBI Taxonomy" id="192012"/>
    <lineage>
        <taxon>Eukaryota</taxon>
        <taxon>Viridiplantae</taxon>
        <taxon>Streptophyta</taxon>
        <taxon>Embryophyta</taxon>
        <taxon>Tracheophyta</taxon>
        <taxon>Spermatophyta</taxon>
        <taxon>Magnoliopsida</taxon>
        <taxon>eudicotyledons</taxon>
        <taxon>Gunneridae</taxon>
        <taxon>Pentapetalae</taxon>
        <taxon>asterids</taxon>
        <taxon>campanulids</taxon>
        <taxon>Asterales</taxon>
        <taxon>Asteraceae</taxon>
        <taxon>Asteroideae</taxon>
        <taxon>Heliantheae alliance</taxon>
        <taxon>Eupatorieae</taxon>
        <taxon>Mikania</taxon>
    </lineage>
</organism>
<feature type="compositionally biased region" description="Polar residues" evidence="1">
    <location>
        <begin position="233"/>
        <end position="252"/>
    </location>
</feature>
<evidence type="ECO:0000256" key="1">
    <source>
        <dbReference type="SAM" id="MobiDB-lite"/>
    </source>
</evidence>
<feature type="region of interest" description="Disordered" evidence="1">
    <location>
        <begin position="93"/>
        <end position="252"/>
    </location>
</feature>
<feature type="compositionally biased region" description="Low complexity" evidence="1">
    <location>
        <begin position="19"/>
        <end position="32"/>
    </location>
</feature>
<name>A0A5N6NDR9_9ASTR</name>
<sequence length="617" mass="69830">MATSAFKSTTRRTPIGANSSPSTEDSPDSSSSKAHRRSRSLSRFSRSIPLETESGVIPTPRRKFVNTVRGSEFPEISLDDLAIEFFYNSSELEDESVSSRSNRPVRVKSEMTPAPSRRRSVSVSRHPSGDNSVVSCSGGANISSQRRGRSVSRRNDGNDIASNGDGTTRVVPNTDFRRRRSVSVARRQISDTESDIDLSRSSASQPKSRNMNGNNRVASFQRPTVSSHRRLTRSMSQAPQLRSHYDYSSHSSALTDDELRDACYGKNGIEKTIRAVYAQKKIDHPTGDDANHGFREAMRKELRSAVNEIMIELEQTKERKPSGLSVHDRLSAKKIDATRKSHTKLKQVEKHKQDLSEETALVEQRGQDGFKIVREVLPESKNNANGPKVSYSRKRSNDRNRMSRQLYEEAEKYFEDFISNIEDTDFSSFDGERSDTSSSLVGTTAKQSNRALPTQNINIISLPVEMEGINLPWLEWNENDGVSPTTPKTKLWDPSRDLKMIQDHGNQSGSSHGSWNPERTPANSLNAKGNRIKEETPKSPRFDMGKYLDLQRTEELFLDSWRERSVIRSMLIFNSPKHFVAYYALPYYAFPRLSLYSFYFNASLIATRLLSRDHCYQ</sequence>
<feature type="region of interest" description="Disordered" evidence="1">
    <location>
        <begin position="1"/>
        <end position="54"/>
    </location>
</feature>
<reference evidence="2 3" key="1">
    <citation type="submission" date="2019-05" db="EMBL/GenBank/DDBJ databases">
        <title>Mikania micrantha, genome provides insights into the molecular mechanism of rapid growth.</title>
        <authorList>
            <person name="Liu B."/>
        </authorList>
    </citation>
    <scope>NUCLEOTIDE SEQUENCE [LARGE SCALE GENOMIC DNA]</scope>
    <source>
        <strain evidence="2">NLD-2019</strain>
        <tissue evidence="2">Leaf</tissue>
    </source>
</reference>
<dbReference type="PANTHER" id="PTHR34466:SF1">
    <property type="entry name" value="OS06G0609800 PROTEIN"/>
    <property type="match status" value="1"/>
</dbReference>
<feature type="compositionally biased region" description="Polar residues" evidence="1">
    <location>
        <begin position="504"/>
        <end position="514"/>
    </location>
</feature>
<keyword evidence="3" id="KW-1185">Reference proteome</keyword>
<dbReference type="AlphaFoldDB" id="A0A5N6NDR9"/>
<gene>
    <name evidence="2" type="ORF">E3N88_23200</name>
</gene>